<dbReference type="STRING" id="4540.A0A3L6QNX3"/>
<reference evidence="2" key="1">
    <citation type="journal article" date="2019" name="Nat. Commun.">
        <title>The genome of broomcorn millet.</title>
        <authorList>
            <person name="Zou C."/>
            <person name="Miki D."/>
            <person name="Li D."/>
            <person name="Tang Q."/>
            <person name="Xiao L."/>
            <person name="Rajput S."/>
            <person name="Deng P."/>
            <person name="Jia W."/>
            <person name="Huang R."/>
            <person name="Zhang M."/>
            <person name="Sun Y."/>
            <person name="Hu J."/>
            <person name="Fu X."/>
            <person name="Schnable P.S."/>
            <person name="Li F."/>
            <person name="Zhang H."/>
            <person name="Feng B."/>
            <person name="Zhu X."/>
            <person name="Liu R."/>
            <person name="Schnable J.C."/>
            <person name="Zhu J.-K."/>
            <person name="Zhang H."/>
        </authorList>
    </citation>
    <scope>NUCLEOTIDE SEQUENCE [LARGE SCALE GENOMIC DNA]</scope>
</reference>
<dbReference type="Proteomes" id="UP000275267">
    <property type="component" value="Unassembled WGS sequence"/>
</dbReference>
<dbReference type="EMBL" id="PQIB02000011">
    <property type="protein sequence ID" value="RLM85026.1"/>
    <property type="molecule type" value="Genomic_DNA"/>
</dbReference>
<sequence>MQLGDRCSSEADCGSELYCYNCWLEFAGRKCVRTTVPNPFKIDSSLPSNKYAFLTTHNSSIRGEPSRKGVLRVTLYN</sequence>
<evidence type="ECO:0000313" key="2">
    <source>
        <dbReference type="Proteomes" id="UP000275267"/>
    </source>
</evidence>
<accession>A0A3L6QNX3</accession>
<protein>
    <submittedName>
        <fullName evidence="1">Uncharacterized protein</fullName>
    </submittedName>
</protein>
<proteinExistence type="predicted"/>
<keyword evidence="2" id="KW-1185">Reference proteome</keyword>
<gene>
    <name evidence="1" type="ORF">C2845_PM04G31970</name>
</gene>
<dbReference type="OrthoDB" id="7984201at2759"/>
<dbReference type="AlphaFoldDB" id="A0A3L6QNX3"/>
<organism evidence="1 2">
    <name type="scientific">Panicum miliaceum</name>
    <name type="common">Proso millet</name>
    <name type="synonym">Broomcorn millet</name>
    <dbReference type="NCBI Taxonomy" id="4540"/>
    <lineage>
        <taxon>Eukaryota</taxon>
        <taxon>Viridiplantae</taxon>
        <taxon>Streptophyta</taxon>
        <taxon>Embryophyta</taxon>
        <taxon>Tracheophyta</taxon>
        <taxon>Spermatophyta</taxon>
        <taxon>Magnoliopsida</taxon>
        <taxon>Liliopsida</taxon>
        <taxon>Poales</taxon>
        <taxon>Poaceae</taxon>
        <taxon>PACMAD clade</taxon>
        <taxon>Panicoideae</taxon>
        <taxon>Panicodae</taxon>
        <taxon>Paniceae</taxon>
        <taxon>Panicinae</taxon>
        <taxon>Panicum</taxon>
        <taxon>Panicum sect. Panicum</taxon>
    </lineage>
</organism>
<name>A0A3L6QNX3_PANMI</name>
<comment type="caution">
    <text evidence="1">The sequence shown here is derived from an EMBL/GenBank/DDBJ whole genome shotgun (WGS) entry which is preliminary data.</text>
</comment>
<evidence type="ECO:0000313" key="1">
    <source>
        <dbReference type="EMBL" id="RLM85026.1"/>
    </source>
</evidence>